<name>A0A7C1NCT2_UNCW3</name>
<dbReference type="PANTHER" id="PTHR43000">
    <property type="entry name" value="DTDP-D-GLUCOSE 4,6-DEHYDRATASE-RELATED"/>
    <property type="match status" value="1"/>
</dbReference>
<dbReference type="Pfam" id="PF16363">
    <property type="entry name" value="GDP_Man_Dehyd"/>
    <property type="match status" value="1"/>
</dbReference>
<comment type="caution">
    <text evidence="2">The sequence shown here is derived from an EMBL/GenBank/DDBJ whole genome shotgun (WGS) entry which is preliminary data.</text>
</comment>
<sequence length="309" mass="34748">MPRRALITGIEGFVGGHLCQYLQKLGWEVAGIHLNPPPDGLNAELFCVDICDFDRLKSVLEQTRPEWIFHLAGVSSVAEAEKNPVPVYEINTLGTLKLLLAVHQLMLPCRLLFVSSADVYGRGEAPHSETDPVAPLTVYARSKHLAEQLCRLYYQAWGMDIVIVRPFSHTGPGQAPRFIFPKVAQHIALVEKGRAEPVLKMGDLSVRRDYTDVRDVVRAYVLAMENCISGETYNITSGNAIRLRDGVELMLRMSRVPVEVRSGATEIRPYDIPYLSGSAEKFRLITGWNPEIPLEQTFADLLEYYRQRV</sequence>
<proteinExistence type="predicted"/>
<dbReference type="EMBL" id="DSTU01000001">
    <property type="protein sequence ID" value="HFJ53214.1"/>
    <property type="molecule type" value="Genomic_DNA"/>
</dbReference>
<reference evidence="2" key="1">
    <citation type="journal article" date="2020" name="mSystems">
        <title>Genome- and Community-Level Interaction Insights into Carbon Utilization and Element Cycling Functions of Hydrothermarchaeota in Hydrothermal Sediment.</title>
        <authorList>
            <person name="Zhou Z."/>
            <person name="Liu Y."/>
            <person name="Xu W."/>
            <person name="Pan J."/>
            <person name="Luo Z.H."/>
            <person name="Li M."/>
        </authorList>
    </citation>
    <scope>NUCLEOTIDE SEQUENCE [LARGE SCALE GENOMIC DNA]</scope>
    <source>
        <strain evidence="2">SpSt-265</strain>
        <strain evidence="3">SpSt-465</strain>
    </source>
</reference>
<feature type="domain" description="NAD(P)-binding" evidence="1">
    <location>
        <begin position="6"/>
        <end position="299"/>
    </location>
</feature>
<dbReference type="InterPro" id="IPR016040">
    <property type="entry name" value="NAD(P)-bd_dom"/>
</dbReference>
<dbReference type="Gene3D" id="3.40.50.720">
    <property type="entry name" value="NAD(P)-binding Rossmann-like Domain"/>
    <property type="match status" value="1"/>
</dbReference>
<accession>A0A7C1NCT2</accession>
<protein>
    <submittedName>
        <fullName evidence="2">NAD-dependent epimerase/dehydratase family protein</fullName>
    </submittedName>
</protein>
<dbReference type="InterPro" id="IPR036291">
    <property type="entry name" value="NAD(P)-bd_dom_sf"/>
</dbReference>
<dbReference type="EMBL" id="DSLG01000007">
    <property type="protein sequence ID" value="HEA87483.1"/>
    <property type="molecule type" value="Genomic_DNA"/>
</dbReference>
<organism evidence="2">
    <name type="scientific">candidate division WOR-3 bacterium</name>
    <dbReference type="NCBI Taxonomy" id="2052148"/>
    <lineage>
        <taxon>Bacteria</taxon>
        <taxon>Bacteria division WOR-3</taxon>
    </lineage>
</organism>
<evidence type="ECO:0000313" key="2">
    <source>
        <dbReference type="EMBL" id="HEA87483.1"/>
    </source>
</evidence>
<gene>
    <name evidence="2" type="ORF">ENP94_05670</name>
    <name evidence="3" type="ORF">ENS16_00785</name>
</gene>
<evidence type="ECO:0000313" key="3">
    <source>
        <dbReference type="EMBL" id="HFJ53214.1"/>
    </source>
</evidence>
<dbReference type="AlphaFoldDB" id="A0A7C1NCT2"/>
<evidence type="ECO:0000259" key="1">
    <source>
        <dbReference type="Pfam" id="PF16363"/>
    </source>
</evidence>
<dbReference type="Gene3D" id="3.90.25.10">
    <property type="entry name" value="UDP-galactose 4-epimerase, domain 1"/>
    <property type="match status" value="1"/>
</dbReference>
<dbReference type="SUPFAM" id="SSF51735">
    <property type="entry name" value="NAD(P)-binding Rossmann-fold domains"/>
    <property type="match status" value="1"/>
</dbReference>